<dbReference type="Proteomes" id="UP000320055">
    <property type="component" value="Unassembled WGS sequence"/>
</dbReference>
<organism evidence="1 2">
    <name type="scientific">Hyella patelloides LEGE 07179</name>
    <dbReference type="NCBI Taxonomy" id="945734"/>
    <lineage>
        <taxon>Bacteria</taxon>
        <taxon>Bacillati</taxon>
        <taxon>Cyanobacteriota</taxon>
        <taxon>Cyanophyceae</taxon>
        <taxon>Pleurocapsales</taxon>
        <taxon>Hyellaceae</taxon>
        <taxon>Hyella</taxon>
    </lineage>
</organism>
<evidence type="ECO:0000313" key="2">
    <source>
        <dbReference type="Proteomes" id="UP000320055"/>
    </source>
</evidence>
<sequence>MLFGNPILSSLVFNLTESLTSPEIIYFPSPLAAIKQIEEWKIKQVEFKPNPEIRQLFYLLDLCQNSNLQSCGYR</sequence>
<reference evidence="1 2" key="1">
    <citation type="submission" date="2019-01" db="EMBL/GenBank/DDBJ databases">
        <authorList>
            <person name="Brito A."/>
        </authorList>
    </citation>
    <scope>NUCLEOTIDE SEQUENCE [LARGE SCALE GENOMIC DNA]</scope>
    <source>
        <strain evidence="1">1</strain>
    </source>
</reference>
<protein>
    <submittedName>
        <fullName evidence="1">Uncharacterized protein</fullName>
    </submittedName>
</protein>
<dbReference type="EMBL" id="CAACVJ010000135">
    <property type="protein sequence ID" value="VEP13793.1"/>
    <property type="molecule type" value="Genomic_DNA"/>
</dbReference>
<accession>A0A563VQU2</accession>
<dbReference type="AlphaFoldDB" id="A0A563VQU2"/>
<gene>
    <name evidence="1" type="ORF">H1P_220034</name>
</gene>
<proteinExistence type="predicted"/>
<keyword evidence="2" id="KW-1185">Reference proteome</keyword>
<name>A0A563VQU2_9CYAN</name>
<evidence type="ECO:0000313" key="1">
    <source>
        <dbReference type="EMBL" id="VEP13793.1"/>
    </source>
</evidence>